<dbReference type="InterPro" id="IPR050627">
    <property type="entry name" value="Nitroreductase/BluB"/>
</dbReference>
<keyword evidence="7" id="KW-0520">NAD</keyword>
<dbReference type="InterPro" id="IPR000415">
    <property type="entry name" value="Nitroreductase-like"/>
</dbReference>
<keyword evidence="3" id="KW-0285">Flavoprotein</keyword>
<keyword evidence="10" id="KW-1185">Reference proteome</keyword>
<dbReference type="OrthoDB" id="9809288at2"/>
<evidence type="ECO:0000256" key="2">
    <source>
        <dbReference type="ARBA" id="ARBA00007118"/>
    </source>
</evidence>
<dbReference type="Pfam" id="PF00881">
    <property type="entry name" value="Nitroreductase"/>
    <property type="match status" value="1"/>
</dbReference>
<proteinExistence type="inferred from homology"/>
<dbReference type="CDD" id="cd02149">
    <property type="entry name" value="NfsB-like"/>
    <property type="match status" value="1"/>
</dbReference>
<evidence type="ECO:0000259" key="8">
    <source>
        <dbReference type="Pfam" id="PF00881"/>
    </source>
</evidence>
<dbReference type="Proteomes" id="UP000018895">
    <property type="component" value="Unassembled WGS sequence"/>
</dbReference>
<name>W4QLP7_9BACI</name>
<comment type="caution">
    <text evidence="9">The sequence shown here is derived from an EMBL/GenBank/DDBJ whole genome shotgun (WGS) entry which is preliminary data.</text>
</comment>
<dbReference type="PANTHER" id="PTHR23026">
    <property type="entry name" value="NADPH NITROREDUCTASE"/>
    <property type="match status" value="1"/>
</dbReference>
<comment type="cofactor">
    <cofactor evidence="1">
        <name>FMN</name>
        <dbReference type="ChEBI" id="CHEBI:58210"/>
    </cofactor>
</comment>
<keyword evidence="6" id="KW-0560">Oxidoreductase</keyword>
<sequence>MNMIHKKQEIVDAFHFRHATKEFDSTKKISDEDFQFILETARLSPSSVGYEPWKFVVVQNQELREKLRPITWGAQGQLPTASHFVIILARTIKDTKYDSEYVRNQMINVKQMPEDLFEKVKARYKSFQEDDLHLLESERSMFDWASKQTYIALANMMTAAAQIGIDSCPIEGFDYDEVQSLLAEEGLLEDGHLAVSVMVAFGYRAKEPRPKTRKPLEEIVEWVE</sequence>
<accession>W4QLP7</accession>
<evidence type="ECO:0000256" key="4">
    <source>
        <dbReference type="ARBA" id="ARBA00022643"/>
    </source>
</evidence>
<keyword evidence="4" id="KW-0288">FMN</keyword>
<evidence type="ECO:0000256" key="1">
    <source>
        <dbReference type="ARBA" id="ARBA00001917"/>
    </source>
</evidence>
<evidence type="ECO:0000313" key="9">
    <source>
        <dbReference type="EMBL" id="GAE32563.1"/>
    </source>
</evidence>
<organism evidence="9 10">
    <name type="scientific">Halalkalibacter hemicellulosilyticusJCM 9152</name>
    <dbReference type="NCBI Taxonomy" id="1236971"/>
    <lineage>
        <taxon>Bacteria</taxon>
        <taxon>Bacillati</taxon>
        <taxon>Bacillota</taxon>
        <taxon>Bacilli</taxon>
        <taxon>Bacillales</taxon>
        <taxon>Bacillaceae</taxon>
        <taxon>Halalkalibacter</taxon>
    </lineage>
</organism>
<reference evidence="9" key="1">
    <citation type="journal article" date="2014" name="Genome Announc.">
        <title>Draft Genome Sequences of Three Alkaliphilic Bacillus Strains, Bacillus wakoensis JCM 9140T, Bacillus akibai JCM 9157T, and Bacillus hemicellulosilyticus JCM 9152T.</title>
        <authorList>
            <person name="Yuki M."/>
            <person name="Oshima K."/>
            <person name="Suda W."/>
            <person name="Oshida Y."/>
            <person name="Kitamura K."/>
            <person name="Iida T."/>
            <person name="Hattori M."/>
            <person name="Ohkuma M."/>
        </authorList>
    </citation>
    <scope>NUCLEOTIDE SEQUENCE [LARGE SCALE GENOMIC DNA]</scope>
    <source>
        <strain evidence="9">JCM 9152</strain>
    </source>
</reference>
<dbReference type="AlphaFoldDB" id="W4QLP7"/>
<evidence type="ECO:0000256" key="5">
    <source>
        <dbReference type="ARBA" id="ARBA00022857"/>
    </source>
</evidence>
<dbReference type="GO" id="GO:0005829">
    <property type="term" value="C:cytosol"/>
    <property type="evidence" value="ECO:0007669"/>
    <property type="project" value="TreeGrafter"/>
</dbReference>
<dbReference type="InterPro" id="IPR033878">
    <property type="entry name" value="NfsB-like"/>
</dbReference>
<dbReference type="SUPFAM" id="SSF55469">
    <property type="entry name" value="FMN-dependent nitroreductase-like"/>
    <property type="match status" value="1"/>
</dbReference>
<protein>
    <submittedName>
        <fullName evidence="9">Oxygen-insensitive NAD(P)H nitroreductase</fullName>
    </submittedName>
</protein>
<keyword evidence="5" id="KW-0521">NADP</keyword>
<dbReference type="Gene3D" id="3.40.109.10">
    <property type="entry name" value="NADH Oxidase"/>
    <property type="match status" value="1"/>
</dbReference>
<dbReference type="PANTHER" id="PTHR23026:SF125">
    <property type="entry name" value="OXYGEN-INSENSITIVE NAD(P)H NITROREDUCTASE"/>
    <property type="match status" value="1"/>
</dbReference>
<evidence type="ECO:0000313" key="10">
    <source>
        <dbReference type="Proteomes" id="UP000018895"/>
    </source>
</evidence>
<evidence type="ECO:0000256" key="3">
    <source>
        <dbReference type="ARBA" id="ARBA00022630"/>
    </source>
</evidence>
<dbReference type="EMBL" id="BAUU01000040">
    <property type="protein sequence ID" value="GAE32563.1"/>
    <property type="molecule type" value="Genomic_DNA"/>
</dbReference>
<dbReference type="GO" id="GO:0046256">
    <property type="term" value="P:2,4,6-trinitrotoluene catabolic process"/>
    <property type="evidence" value="ECO:0007669"/>
    <property type="project" value="TreeGrafter"/>
</dbReference>
<comment type="similarity">
    <text evidence="2">Belongs to the nitroreductase family.</text>
</comment>
<dbReference type="GO" id="GO:0046857">
    <property type="term" value="F:oxidoreductase activity, acting on other nitrogenous compounds as donors, with NAD or NADP as acceptor"/>
    <property type="evidence" value="ECO:0007669"/>
    <property type="project" value="TreeGrafter"/>
</dbReference>
<evidence type="ECO:0000256" key="7">
    <source>
        <dbReference type="ARBA" id="ARBA00023027"/>
    </source>
</evidence>
<dbReference type="InterPro" id="IPR029479">
    <property type="entry name" value="Nitroreductase"/>
</dbReference>
<gene>
    <name evidence="9" type="ORF">JCM9152_4100</name>
</gene>
<dbReference type="FunFam" id="3.40.109.10:FF:000008">
    <property type="entry name" value="Putative NAD(P)H nitroreductase"/>
    <property type="match status" value="1"/>
</dbReference>
<dbReference type="STRING" id="1236971.JCM9152_4100"/>
<feature type="domain" description="Nitroreductase" evidence="8">
    <location>
        <begin position="17"/>
        <end position="203"/>
    </location>
</feature>
<evidence type="ECO:0000256" key="6">
    <source>
        <dbReference type="ARBA" id="ARBA00023002"/>
    </source>
</evidence>